<reference evidence="3" key="2">
    <citation type="submission" date="2020-09" db="EMBL/GenBank/DDBJ databases">
        <authorList>
            <person name="Sun Q."/>
            <person name="Kim S."/>
        </authorList>
    </citation>
    <scope>NUCLEOTIDE SEQUENCE</scope>
    <source>
        <strain evidence="3">KCTC 22169</strain>
    </source>
</reference>
<feature type="domain" description="DUF4382" evidence="2">
    <location>
        <begin position="43"/>
        <end position="186"/>
    </location>
</feature>
<protein>
    <recommendedName>
        <fullName evidence="2">DUF4382 domain-containing protein</fullName>
    </recommendedName>
</protein>
<dbReference type="Pfam" id="PF14321">
    <property type="entry name" value="DUF4382"/>
    <property type="match status" value="1"/>
</dbReference>
<gene>
    <name evidence="3" type="ORF">GCM10007392_17080</name>
</gene>
<evidence type="ECO:0000313" key="3">
    <source>
        <dbReference type="EMBL" id="GGX50503.1"/>
    </source>
</evidence>
<sequence length="303" mass="32389">MKIKSLIGCIGVGLMAMSLTGCQLEEDDSGSDNGSNDGSGSLTGRMNLRITDAPIDSADKVVVVFTGVTVQAEDGQRVEYEYEEPREIDLLSLQGQTTESLLEEVELEAGDYEWIRLHVAAETGVTDSYIEVDGAQHDLRIPSGAQTGLKLVNGFTIEEDQTSNYTIDFDLRQSIVHNPQGYKLKPTLRLVADDDTGTVDGSVDGGLITAECSGAIYVYAGVDITPGDLGGEEVQPLTTKLVDTDATGVTEFEYELAFMAAGEYTLAFTCEADLDDPEADDTLEWLATHSVTVTAGGSATVDF</sequence>
<evidence type="ECO:0000256" key="1">
    <source>
        <dbReference type="SAM" id="MobiDB-lite"/>
    </source>
</evidence>
<accession>A0A918N993</accession>
<reference evidence="3" key="1">
    <citation type="journal article" date="2014" name="Int. J. Syst. Evol. Microbiol.">
        <title>Complete genome sequence of Corynebacterium casei LMG S-19264T (=DSM 44701T), isolated from a smear-ripened cheese.</title>
        <authorList>
            <consortium name="US DOE Joint Genome Institute (JGI-PGF)"/>
            <person name="Walter F."/>
            <person name="Albersmeier A."/>
            <person name="Kalinowski J."/>
            <person name="Ruckert C."/>
        </authorList>
    </citation>
    <scope>NUCLEOTIDE SEQUENCE</scope>
    <source>
        <strain evidence="3">KCTC 22169</strain>
    </source>
</reference>
<proteinExistence type="predicted"/>
<keyword evidence="4" id="KW-1185">Reference proteome</keyword>
<name>A0A918N993_9GAMM</name>
<evidence type="ECO:0000313" key="4">
    <source>
        <dbReference type="Proteomes" id="UP000626148"/>
    </source>
</evidence>
<feature type="region of interest" description="Disordered" evidence="1">
    <location>
        <begin position="25"/>
        <end position="45"/>
    </location>
</feature>
<comment type="caution">
    <text evidence="3">The sequence shown here is derived from an EMBL/GenBank/DDBJ whole genome shotgun (WGS) entry which is preliminary data.</text>
</comment>
<dbReference type="AlphaFoldDB" id="A0A918N993"/>
<organism evidence="3 4">
    <name type="scientific">Saccharospirillum salsuginis</name>
    <dbReference type="NCBI Taxonomy" id="418750"/>
    <lineage>
        <taxon>Bacteria</taxon>
        <taxon>Pseudomonadati</taxon>
        <taxon>Pseudomonadota</taxon>
        <taxon>Gammaproteobacteria</taxon>
        <taxon>Oceanospirillales</taxon>
        <taxon>Saccharospirillaceae</taxon>
        <taxon>Saccharospirillum</taxon>
    </lineage>
</organism>
<dbReference type="InterPro" id="IPR025491">
    <property type="entry name" value="DUF4382"/>
</dbReference>
<feature type="compositionally biased region" description="Low complexity" evidence="1">
    <location>
        <begin position="31"/>
        <end position="40"/>
    </location>
</feature>
<dbReference type="Proteomes" id="UP000626148">
    <property type="component" value="Unassembled WGS sequence"/>
</dbReference>
<dbReference type="PROSITE" id="PS51257">
    <property type="entry name" value="PROKAR_LIPOPROTEIN"/>
    <property type="match status" value="1"/>
</dbReference>
<evidence type="ECO:0000259" key="2">
    <source>
        <dbReference type="Pfam" id="PF14321"/>
    </source>
</evidence>
<dbReference type="EMBL" id="BMXR01000004">
    <property type="protein sequence ID" value="GGX50503.1"/>
    <property type="molecule type" value="Genomic_DNA"/>
</dbReference>